<protein>
    <recommendedName>
        <fullName evidence="2">phosphoribosylglycinamide formyltransferase 1</fullName>
        <ecNumber evidence="2">2.1.2.2</ecNumber>
    </recommendedName>
</protein>
<evidence type="ECO:0000313" key="7">
    <source>
        <dbReference type="Proteomes" id="UP000179807"/>
    </source>
</evidence>
<dbReference type="GeneID" id="94830232"/>
<evidence type="ECO:0000259" key="5">
    <source>
        <dbReference type="Pfam" id="PF00551"/>
    </source>
</evidence>
<dbReference type="GO" id="GO:0005829">
    <property type="term" value="C:cytosol"/>
    <property type="evidence" value="ECO:0007669"/>
    <property type="project" value="TreeGrafter"/>
</dbReference>
<dbReference type="EC" id="2.1.2.2" evidence="2"/>
<feature type="domain" description="Formyl transferase N-terminal" evidence="5">
    <location>
        <begin position="10"/>
        <end position="192"/>
    </location>
</feature>
<dbReference type="PANTHER" id="PTHR43369">
    <property type="entry name" value="PHOSPHORIBOSYLGLYCINAMIDE FORMYLTRANSFERASE"/>
    <property type="match status" value="1"/>
</dbReference>
<evidence type="ECO:0000313" key="6">
    <source>
        <dbReference type="EMBL" id="OHS95407.1"/>
    </source>
</evidence>
<proteinExistence type="predicted"/>
<dbReference type="PANTHER" id="PTHR43369:SF2">
    <property type="entry name" value="PHOSPHORIBOSYLGLYCINAMIDE FORMYLTRANSFERASE"/>
    <property type="match status" value="1"/>
</dbReference>
<evidence type="ECO:0000256" key="4">
    <source>
        <dbReference type="ARBA" id="ARBA00022755"/>
    </source>
</evidence>
<dbReference type="Pfam" id="PF00551">
    <property type="entry name" value="Formyl_trans_N"/>
    <property type="match status" value="1"/>
</dbReference>
<name>A0A1J4JAZ8_9EUKA</name>
<keyword evidence="3" id="KW-0808">Transferase</keyword>
<evidence type="ECO:0000256" key="2">
    <source>
        <dbReference type="ARBA" id="ARBA00012254"/>
    </source>
</evidence>
<evidence type="ECO:0000256" key="1">
    <source>
        <dbReference type="ARBA" id="ARBA00005054"/>
    </source>
</evidence>
<dbReference type="GO" id="GO:0004644">
    <property type="term" value="F:phosphoribosylglycinamide formyltransferase activity"/>
    <property type="evidence" value="ECO:0007669"/>
    <property type="project" value="UniProtKB-EC"/>
</dbReference>
<dbReference type="InterPro" id="IPR036477">
    <property type="entry name" value="Formyl_transf_N_sf"/>
</dbReference>
<evidence type="ECO:0000256" key="3">
    <source>
        <dbReference type="ARBA" id="ARBA00022679"/>
    </source>
</evidence>
<comment type="caution">
    <text evidence="6">The sequence shown here is derived from an EMBL/GenBank/DDBJ whole genome shotgun (WGS) entry which is preliminary data.</text>
</comment>
<gene>
    <name evidence="6" type="primary">purN</name>
    <name evidence="6" type="ORF">TRFO_10550</name>
</gene>
<dbReference type="GO" id="GO:0006189">
    <property type="term" value="P:'de novo' IMP biosynthetic process"/>
    <property type="evidence" value="ECO:0007669"/>
    <property type="project" value="TreeGrafter"/>
</dbReference>
<comment type="pathway">
    <text evidence="1">Purine metabolism; IMP biosynthesis via de novo pathway; N(2)-formyl-N(1)-(5-phospho-D-ribosyl)glycinamide from N(1)-(5-phospho-D-ribosyl)glycinamide (10-formyl THF route): step 1/1.</text>
</comment>
<dbReference type="SUPFAM" id="SSF53328">
    <property type="entry name" value="Formyltransferase"/>
    <property type="match status" value="1"/>
</dbReference>
<dbReference type="InterPro" id="IPR002376">
    <property type="entry name" value="Formyl_transf_N"/>
</dbReference>
<dbReference type="Gene3D" id="3.40.50.170">
    <property type="entry name" value="Formyl transferase, N-terminal domain"/>
    <property type="match status" value="1"/>
</dbReference>
<dbReference type="AlphaFoldDB" id="A0A1J4JAZ8"/>
<reference evidence="6" key="1">
    <citation type="submission" date="2016-10" db="EMBL/GenBank/DDBJ databases">
        <authorList>
            <person name="Benchimol M."/>
            <person name="Almeida L.G."/>
            <person name="Vasconcelos A.T."/>
            <person name="Perreira-Neves A."/>
            <person name="Rosa I.A."/>
            <person name="Tasca T."/>
            <person name="Bogo M.R."/>
            <person name="de Souza W."/>
        </authorList>
    </citation>
    <scope>NUCLEOTIDE SEQUENCE [LARGE SCALE GENOMIC DNA]</scope>
    <source>
        <strain evidence="6">K</strain>
    </source>
</reference>
<dbReference type="EMBL" id="MLAK01001248">
    <property type="protein sequence ID" value="OHS95407.1"/>
    <property type="molecule type" value="Genomic_DNA"/>
</dbReference>
<keyword evidence="4" id="KW-0658">Purine biosynthesis</keyword>
<dbReference type="RefSeq" id="XP_068348544.1">
    <property type="nucleotide sequence ID" value="XM_068495528.1"/>
</dbReference>
<dbReference type="VEuPathDB" id="TrichDB:TRFO_10550"/>
<dbReference type="Proteomes" id="UP000179807">
    <property type="component" value="Unassembled WGS sequence"/>
</dbReference>
<accession>A0A1J4JAZ8</accession>
<keyword evidence="7" id="KW-1185">Reference proteome</keyword>
<sequence>MDKNPLLIGVLTSDITYNISTLNQIQEDNSCIFQTIFLLSDKPEVVTNNKNIIPSFLLGEGLNRREEGFHQKVSSQILKKSLEFKIDLLFLDGFYIILTDPLISSYNGRILNFHPSLLPKFGGRGMFGIHVHEAVLAAGEKQTGCTMHLVDAGIDSGEILSQQIVEVNPGETAKSLAQKVIQSRGVAFVKAIKILQKRIHNSTS</sequence>
<dbReference type="OrthoDB" id="2018833at2759"/>
<organism evidence="6 7">
    <name type="scientific">Tritrichomonas foetus</name>
    <dbReference type="NCBI Taxonomy" id="1144522"/>
    <lineage>
        <taxon>Eukaryota</taxon>
        <taxon>Metamonada</taxon>
        <taxon>Parabasalia</taxon>
        <taxon>Tritrichomonadida</taxon>
        <taxon>Tritrichomonadidae</taxon>
        <taxon>Tritrichomonas</taxon>
    </lineage>
</organism>